<evidence type="ECO:0000313" key="3">
    <source>
        <dbReference type="RefSeq" id="XP_016743190.2"/>
    </source>
</evidence>
<dbReference type="PANTHER" id="PTHR33223:SF6">
    <property type="entry name" value="CCHC-TYPE DOMAIN-CONTAINING PROTEIN"/>
    <property type="match status" value="1"/>
</dbReference>
<proteinExistence type="predicted"/>
<name>A0A1U8NWF0_GOSHI</name>
<gene>
    <name evidence="3" type="primary">LOC107952451</name>
</gene>
<organism evidence="2 3">
    <name type="scientific">Gossypium hirsutum</name>
    <name type="common">Upland cotton</name>
    <name type="synonym">Gossypium mexicanum</name>
    <dbReference type="NCBI Taxonomy" id="3635"/>
    <lineage>
        <taxon>Eukaryota</taxon>
        <taxon>Viridiplantae</taxon>
        <taxon>Streptophyta</taxon>
        <taxon>Embryophyta</taxon>
        <taxon>Tracheophyta</taxon>
        <taxon>Spermatophyta</taxon>
        <taxon>Magnoliopsida</taxon>
        <taxon>eudicotyledons</taxon>
        <taxon>Gunneridae</taxon>
        <taxon>Pentapetalae</taxon>
        <taxon>rosids</taxon>
        <taxon>malvids</taxon>
        <taxon>Malvales</taxon>
        <taxon>Malvaceae</taxon>
        <taxon>Malvoideae</taxon>
        <taxon>Gossypium</taxon>
    </lineage>
</organism>
<evidence type="ECO:0000259" key="1">
    <source>
        <dbReference type="Pfam" id="PF03732"/>
    </source>
</evidence>
<keyword evidence="2" id="KW-1185">Reference proteome</keyword>
<dbReference type="Proteomes" id="UP000818029">
    <property type="component" value="Chromosome D06"/>
</dbReference>
<feature type="domain" description="Retrotransposon gag" evidence="1">
    <location>
        <begin position="21"/>
        <end position="85"/>
    </location>
</feature>
<dbReference type="AlphaFoldDB" id="A0A1U8NWF0"/>
<dbReference type="GeneID" id="107952451"/>
<dbReference type="Pfam" id="PF03732">
    <property type="entry name" value="Retrotrans_gag"/>
    <property type="match status" value="1"/>
</dbReference>
<accession>A0A1U8NWF0</accession>
<dbReference type="KEGG" id="ghi:107952451"/>
<dbReference type="PANTHER" id="PTHR33223">
    <property type="entry name" value="CCHC-TYPE DOMAIN-CONTAINING PROTEIN"/>
    <property type="match status" value="1"/>
</dbReference>
<dbReference type="PaxDb" id="3635-A0A1U8NWF0"/>
<evidence type="ECO:0000313" key="2">
    <source>
        <dbReference type="Proteomes" id="UP000818029"/>
    </source>
</evidence>
<dbReference type="RefSeq" id="XP_016743190.2">
    <property type="nucleotide sequence ID" value="XM_016887701.2"/>
</dbReference>
<sequence>MEVSDSFKLAGVSEDALRLMLFPYSLKDKAQAWLNSLPPYSITIWQELPERFLMKYFSPSKNAKLQNEITTFQQMDDESFQAAILKNLENQMGQLATELRNQLQGALPSDMENPRNLGKEHCEAMTLRSVKTLDPNTCRVEEEPVDAQDLVEV</sequence>
<reference evidence="2" key="1">
    <citation type="journal article" date="2020" name="Nat. Genet.">
        <title>Genomic diversifications of five Gossypium allopolyploid species and their impact on cotton improvement.</title>
        <authorList>
            <person name="Chen Z.J."/>
            <person name="Sreedasyam A."/>
            <person name="Ando A."/>
            <person name="Song Q."/>
            <person name="De Santiago L.M."/>
            <person name="Hulse-Kemp A.M."/>
            <person name="Ding M."/>
            <person name="Ye W."/>
            <person name="Kirkbride R.C."/>
            <person name="Jenkins J."/>
            <person name="Plott C."/>
            <person name="Lovell J."/>
            <person name="Lin Y.M."/>
            <person name="Vaughn R."/>
            <person name="Liu B."/>
            <person name="Simpson S."/>
            <person name="Scheffler B.E."/>
            <person name="Wen L."/>
            <person name="Saski C.A."/>
            <person name="Grover C.E."/>
            <person name="Hu G."/>
            <person name="Conover J.L."/>
            <person name="Carlson J.W."/>
            <person name="Shu S."/>
            <person name="Boston L.B."/>
            <person name="Williams M."/>
            <person name="Peterson D.G."/>
            <person name="McGee K."/>
            <person name="Jones D.C."/>
            <person name="Wendel J.F."/>
            <person name="Stelly D.M."/>
            <person name="Grimwood J."/>
            <person name="Schmutz J."/>
        </authorList>
    </citation>
    <scope>NUCLEOTIDE SEQUENCE [LARGE SCALE GENOMIC DNA]</scope>
    <source>
        <strain evidence="2">cv. TM-1</strain>
    </source>
</reference>
<dbReference type="InterPro" id="IPR005162">
    <property type="entry name" value="Retrotrans_gag_dom"/>
</dbReference>
<protein>
    <recommendedName>
        <fullName evidence="1">Retrotransposon gag domain-containing protein</fullName>
    </recommendedName>
</protein>
<reference evidence="3" key="2">
    <citation type="submission" date="2025-08" db="UniProtKB">
        <authorList>
            <consortium name="RefSeq"/>
        </authorList>
    </citation>
    <scope>IDENTIFICATION</scope>
</reference>